<dbReference type="EMBL" id="JAPDOD010000043">
    <property type="protein sequence ID" value="MDA0165218.1"/>
    <property type="molecule type" value="Genomic_DNA"/>
</dbReference>
<reference evidence="1" key="1">
    <citation type="submission" date="2022-10" db="EMBL/GenBank/DDBJ databases">
        <title>The WGS of Solirubrobacter ginsenosidimutans DSM 21036.</title>
        <authorList>
            <person name="Jiang Z."/>
        </authorList>
    </citation>
    <scope>NUCLEOTIDE SEQUENCE</scope>
    <source>
        <strain evidence="1">DSM 21036</strain>
    </source>
</reference>
<dbReference type="Proteomes" id="UP001149140">
    <property type="component" value="Unassembled WGS sequence"/>
</dbReference>
<accession>A0A9X3N5F7</accession>
<protein>
    <submittedName>
        <fullName evidence="1">Uncharacterized protein</fullName>
    </submittedName>
</protein>
<name>A0A9X3N5F7_9ACTN</name>
<evidence type="ECO:0000313" key="2">
    <source>
        <dbReference type="Proteomes" id="UP001149140"/>
    </source>
</evidence>
<comment type="caution">
    <text evidence="1">The sequence shown here is derived from an EMBL/GenBank/DDBJ whole genome shotgun (WGS) entry which is preliminary data.</text>
</comment>
<evidence type="ECO:0000313" key="1">
    <source>
        <dbReference type="EMBL" id="MDA0165218.1"/>
    </source>
</evidence>
<sequence>MSGEIDALVAEGEAATPLGLSDAYQSASFDSETAHAAAGRILSHADASSLQLLLALRREAPDTYRELPAALRAQVLVAALRDLPFLNDFGWMEPDGHGHDTTAAQALLELGDAARAPLIPLLDDDRPAPLSGSETATMSSVYAYRRADFAARYLNKLLRRDAPFAAEPAERDAAIAALREELRE</sequence>
<gene>
    <name evidence="1" type="ORF">OM076_33430</name>
</gene>
<proteinExistence type="predicted"/>
<dbReference type="AlphaFoldDB" id="A0A9X3N5F7"/>
<organism evidence="1 2">
    <name type="scientific">Solirubrobacter ginsenosidimutans</name>
    <dbReference type="NCBI Taxonomy" id="490573"/>
    <lineage>
        <taxon>Bacteria</taxon>
        <taxon>Bacillati</taxon>
        <taxon>Actinomycetota</taxon>
        <taxon>Thermoleophilia</taxon>
        <taxon>Solirubrobacterales</taxon>
        <taxon>Solirubrobacteraceae</taxon>
        <taxon>Solirubrobacter</taxon>
    </lineage>
</organism>
<keyword evidence="2" id="KW-1185">Reference proteome</keyword>
<dbReference type="RefSeq" id="WP_270044475.1">
    <property type="nucleotide sequence ID" value="NZ_JAPDOD010000043.1"/>
</dbReference>